<feature type="transmembrane region" description="Helical" evidence="6">
    <location>
        <begin position="41"/>
        <end position="60"/>
    </location>
</feature>
<dbReference type="EMBL" id="WJHE01000697">
    <property type="protein sequence ID" value="MST33716.1"/>
    <property type="molecule type" value="Genomic_DNA"/>
</dbReference>
<sequence>MRTVGSLVLAAGGSAAAAAVGGVGARRAPQVYARLDKPPWAPPAGIFGPVWTGLYTLMGVSAFRLARRSARAALALHVAQLACNATWPLVFFSARRKRASLGVIATLDALVAAEVAVAARRDTPASWLLTPYLAWSLFATALNASVRAPSEPAG</sequence>
<evidence type="ECO:0000256" key="2">
    <source>
        <dbReference type="ARBA" id="ARBA00007524"/>
    </source>
</evidence>
<keyword evidence="5 6" id="KW-0472">Membrane</keyword>
<organism evidence="7 8">
    <name type="scientific">Acidiferrimicrobium australe</name>
    <dbReference type="NCBI Taxonomy" id="2664430"/>
    <lineage>
        <taxon>Bacteria</taxon>
        <taxon>Bacillati</taxon>
        <taxon>Actinomycetota</taxon>
        <taxon>Acidimicrobiia</taxon>
        <taxon>Acidimicrobiales</taxon>
        <taxon>Acidimicrobiaceae</taxon>
        <taxon>Acidiferrimicrobium</taxon>
    </lineage>
</organism>
<dbReference type="InterPro" id="IPR004307">
    <property type="entry name" value="TspO_MBR"/>
</dbReference>
<evidence type="ECO:0000256" key="4">
    <source>
        <dbReference type="ARBA" id="ARBA00022989"/>
    </source>
</evidence>
<dbReference type="CDD" id="cd15904">
    <property type="entry name" value="TSPO_MBR"/>
    <property type="match status" value="1"/>
</dbReference>
<dbReference type="Pfam" id="PF03073">
    <property type="entry name" value="TspO_MBR"/>
    <property type="match status" value="1"/>
</dbReference>
<comment type="subcellular location">
    <subcellularLocation>
        <location evidence="1">Membrane</location>
        <topology evidence="1">Multi-pass membrane protein</topology>
    </subcellularLocation>
</comment>
<dbReference type="InterPro" id="IPR038330">
    <property type="entry name" value="TspO/MBR-related_sf"/>
</dbReference>
<dbReference type="PIRSF" id="PIRSF005859">
    <property type="entry name" value="PBR"/>
    <property type="match status" value="1"/>
</dbReference>
<proteinExistence type="inferred from homology"/>
<comment type="similarity">
    <text evidence="2">Belongs to the TspO/BZRP family.</text>
</comment>
<name>A0ABW9QWI4_9ACTN</name>
<evidence type="ECO:0000256" key="1">
    <source>
        <dbReference type="ARBA" id="ARBA00004141"/>
    </source>
</evidence>
<reference evidence="7 8" key="1">
    <citation type="submission" date="2019-11" db="EMBL/GenBank/DDBJ databases">
        <title>Acidiferrimicrobium australis gen. nov., sp. nov., an acidophilic and obligately heterotrophic, member of the Actinobacteria that catalyses dissimilatory oxido- reduction of iron isolated from metal-rich acidic water in Chile.</title>
        <authorList>
            <person name="Gonzalez D."/>
            <person name="Huber K."/>
            <person name="Hedrich S."/>
            <person name="Rojas-Villalobos C."/>
            <person name="Quatrini R."/>
            <person name="Dinamarca M.A."/>
            <person name="Schwarz A."/>
            <person name="Canales C."/>
            <person name="Nancucheo I."/>
        </authorList>
    </citation>
    <scope>NUCLEOTIDE SEQUENCE [LARGE SCALE GENOMIC DNA]</scope>
    <source>
        <strain evidence="7 8">USS-CCA1</strain>
    </source>
</reference>
<evidence type="ECO:0000256" key="5">
    <source>
        <dbReference type="ARBA" id="ARBA00023136"/>
    </source>
</evidence>
<comment type="caution">
    <text evidence="7">The sequence shown here is derived from an EMBL/GenBank/DDBJ whole genome shotgun (WGS) entry which is preliminary data.</text>
</comment>
<dbReference type="PANTHER" id="PTHR10057:SF0">
    <property type="entry name" value="TRANSLOCATOR PROTEIN"/>
    <property type="match status" value="1"/>
</dbReference>
<dbReference type="Proteomes" id="UP000437736">
    <property type="component" value="Unassembled WGS sequence"/>
</dbReference>
<evidence type="ECO:0000313" key="8">
    <source>
        <dbReference type="Proteomes" id="UP000437736"/>
    </source>
</evidence>
<dbReference type="Gene3D" id="1.20.1260.100">
    <property type="entry name" value="TspO/MBR protein"/>
    <property type="match status" value="1"/>
</dbReference>
<accession>A0ABW9QWI4</accession>
<dbReference type="PANTHER" id="PTHR10057">
    <property type="entry name" value="PERIPHERAL-TYPE BENZODIAZEPINE RECEPTOR"/>
    <property type="match status" value="1"/>
</dbReference>
<gene>
    <name evidence="7" type="ORF">GHK86_13435</name>
</gene>
<keyword evidence="3 6" id="KW-0812">Transmembrane</keyword>
<evidence type="ECO:0000256" key="6">
    <source>
        <dbReference type="SAM" id="Phobius"/>
    </source>
</evidence>
<evidence type="ECO:0000313" key="7">
    <source>
        <dbReference type="EMBL" id="MST33716.1"/>
    </source>
</evidence>
<keyword evidence="4 6" id="KW-1133">Transmembrane helix</keyword>
<keyword evidence="8" id="KW-1185">Reference proteome</keyword>
<protein>
    <submittedName>
        <fullName evidence="7">Tryptophan-rich sensory protein</fullName>
    </submittedName>
</protein>
<evidence type="ECO:0000256" key="3">
    <source>
        <dbReference type="ARBA" id="ARBA00022692"/>
    </source>
</evidence>